<dbReference type="Proteomes" id="UP001249851">
    <property type="component" value="Unassembled WGS sequence"/>
</dbReference>
<sequence length="141" mass="16157">MRTSNGHQKNSAQVLPLALHRQPFFPMKPRCSMAPQDTKPLESKHYEDVRLARNLEDGIKDSPSSHGLSTTERFLQELIEIQSEQQRHSKSVPYLQESHNSLLAQQNKLSLSLTLPSSEVQVFDRGPTNYYNFDSHRGKNQ</sequence>
<gene>
    <name evidence="1" type="ORF">P5673_030316</name>
</gene>
<organism evidence="1 2">
    <name type="scientific">Acropora cervicornis</name>
    <name type="common">Staghorn coral</name>
    <dbReference type="NCBI Taxonomy" id="6130"/>
    <lineage>
        <taxon>Eukaryota</taxon>
        <taxon>Metazoa</taxon>
        <taxon>Cnidaria</taxon>
        <taxon>Anthozoa</taxon>
        <taxon>Hexacorallia</taxon>
        <taxon>Scleractinia</taxon>
        <taxon>Astrocoeniina</taxon>
        <taxon>Acroporidae</taxon>
        <taxon>Acropora</taxon>
    </lineage>
</organism>
<keyword evidence="2" id="KW-1185">Reference proteome</keyword>
<dbReference type="AlphaFoldDB" id="A0AAD9PUG9"/>
<dbReference type="EMBL" id="JARQWQ010000128">
    <property type="protein sequence ID" value="KAK2549312.1"/>
    <property type="molecule type" value="Genomic_DNA"/>
</dbReference>
<reference evidence="1" key="1">
    <citation type="journal article" date="2023" name="G3 (Bethesda)">
        <title>Whole genome assembly and annotation of the endangered Caribbean coral Acropora cervicornis.</title>
        <authorList>
            <person name="Selwyn J.D."/>
            <person name="Vollmer S.V."/>
        </authorList>
    </citation>
    <scope>NUCLEOTIDE SEQUENCE</scope>
    <source>
        <strain evidence="1">K2</strain>
    </source>
</reference>
<name>A0AAD9PUG9_ACRCE</name>
<evidence type="ECO:0000313" key="2">
    <source>
        <dbReference type="Proteomes" id="UP001249851"/>
    </source>
</evidence>
<accession>A0AAD9PUG9</accession>
<protein>
    <submittedName>
        <fullName evidence="1">Uncharacterized protein</fullName>
    </submittedName>
</protein>
<proteinExistence type="predicted"/>
<evidence type="ECO:0000313" key="1">
    <source>
        <dbReference type="EMBL" id="KAK2549312.1"/>
    </source>
</evidence>
<comment type="caution">
    <text evidence="1">The sequence shown here is derived from an EMBL/GenBank/DDBJ whole genome shotgun (WGS) entry which is preliminary data.</text>
</comment>
<reference evidence="1" key="2">
    <citation type="journal article" date="2023" name="Science">
        <title>Genomic signatures of disease resistance in endangered staghorn corals.</title>
        <authorList>
            <person name="Vollmer S.V."/>
            <person name="Selwyn J.D."/>
            <person name="Despard B.A."/>
            <person name="Roesel C.L."/>
        </authorList>
    </citation>
    <scope>NUCLEOTIDE SEQUENCE</scope>
    <source>
        <strain evidence="1">K2</strain>
    </source>
</reference>